<keyword evidence="3" id="KW-1185">Reference proteome</keyword>
<feature type="zinc finger region" description="dksA C4-type" evidence="1">
    <location>
        <begin position="82"/>
        <end position="106"/>
    </location>
</feature>
<reference evidence="2 3" key="1">
    <citation type="submission" date="2016-07" db="EMBL/GenBank/DDBJ databases">
        <title>Draft Genome Sequence of Methylophaga muralis Bur 1.</title>
        <authorList>
            <person name="Vasilenko O.V."/>
            <person name="Doronina N.V."/>
            <person name="Shmareva M.N."/>
            <person name="Tarlachkov S.V."/>
            <person name="Mustakhimov I."/>
            <person name="Trotsenko Y.A."/>
        </authorList>
    </citation>
    <scope>NUCLEOTIDE SEQUENCE [LARGE SCALE GENOMIC DNA]</scope>
    <source>
        <strain evidence="2 3">Bur 1</strain>
    </source>
</reference>
<dbReference type="Proteomes" id="UP000094379">
    <property type="component" value="Unassembled WGS sequence"/>
</dbReference>
<name>A0A1E3GQ58_9GAMM</name>
<dbReference type="AlphaFoldDB" id="A0A1E3GQ58"/>
<protein>
    <submittedName>
        <fullName evidence="2">RNA polymerase-binding transcription factor DksA</fullName>
    </submittedName>
</protein>
<evidence type="ECO:0000256" key="1">
    <source>
        <dbReference type="PROSITE-ProRule" id="PRU00510"/>
    </source>
</evidence>
<dbReference type="Gene3D" id="1.20.120.910">
    <property type="entry name" value="DksA, coiled-coil domain"/>
    <property type="match status" value="1"/>
</dbReference>
<comment type="caution">
    <text evidence="2">The sequence shown here is derived from an EMBL/GenBank/DDBJ whole genome shotgun (WGS) entry which is preliminary data.</text>
</comment>
<evidence type="ECO:0000313" key="3">
    <source>
        <dbReference type="Proteomes" id="UP000094379"/>
    </source>
</evidence>
<evidence type="ECO:0000313" key="2">
    <source>
        <dbReference type="EMBL" id="ODN66193.1"/>
    </source>
</evidence>
<dbReference type="STRING" id="291169.A9E74_02073"/>
<gene>
    <name evidence="2" type="primary">dksA_3</name>
    <name evidence="2" type="ORF">A9E74_02073</name>
</gene>
<sequence length="112" mass="13075">MNQMNIVQLENYRQKLLELKLVLLTDNDVDNTRLVEIQPAQLDVLSFHLQIKKQEAIKYKQAQLQAIDGALRRIEHDDFGFCYFCNQPISEAQLNFDLTVTRCIKCADKAFE</sequence>
<dbReference type="PROSITE" id="PS51128">
    <property type="entry name" value="ZF_DKSA_2"/>
    <property type="match status" value="1"/>
</dbReference>
<proteinExistence type="predicted"/>
<organism evidence="2 3">
    <name type="scientific">Methylophaga muralis</name>
    <dbReference type="NCBI Taxonomy" id="291169"/>
    <lineage>
        <taxon>Bacteria</taxon>
        <taxon>Pseudomonadati</taxon>
        <taxon>Pseudomonadota</taxon>
        <taxon>Gammaproteobacteria</taxon>
        <taxon>Thiotrichales</taxon>
        <taxon>Piscirickettsiaceae</taxon>
        <taxon>Methylophaga</taxon>
    </lineage>
</organism>
<dbReference type="EMBL" id="MCRI01000025">
    <property type="protein sequence ID" value="ODN66193.1"/>
    <property type="molecule type" value="Genomic_DNA"/>
</dbReference>
<accession>A0A1E3GQ58</accession>